<sequence length="152" mass="16305">AQRSLLRKADSCGRLCATLRPQAWVCGAPLVVAMGCASSQASQAPLPLPTLLVDRSGTRWEDAGEVASILSASSMPTNFSVPVSLGVASSWLFSTNSPALDKESSRLDSSVNSVISWETTKTNEASGRMVLDPELCREELHEEDDEVLEVRL</sequence>
<organism evidence="1 2">
    <name type="scientific">Effrenium voratum</name>
    <dbReference type="NCBI Taxonomy" id="2562239"/>
    <lineage>
        <taxon>Eukaryota</taxon>
        <taxon>Sar</taxon>
        <taxon>Alveolata</taxon>
        <taxon>Dinophyceae</taxon>
        <taxon>Suessiales</taxon>
        <taxon>Symbiodiniaceae</taxon>
        <taxon>Effrenium</taxon>
    </lineage>
</organism>
<feature type="non-terminal residue" evidence="1">
    <location>
        <position position="152"/>
    </location>
</feature>
<name>A0AA36HJ41_9DINO</name>
<accession>A0AA36HJ41</accession>
<comment type="caution">
    <text evidence="1">The sequence shown here is derived from an EMBL/GenBank/DDBJ whole genome shotgun (WGS) entry which is preliminary data.</text>
</comment>
<proteinExistence type="predicted"/>
<evidence type="ECO:0000313" key="1">
    <source>
        <dbReference type="EMBL" id="CAJ1370121.1"/>
    </source>
</evidence>
<dbReference type="AlphaFoldDB" id="A0AA36HJ41"/>
<keyword evidence="2" id="KW-1185">Reference proteome</keyword>
<reference evidence="1" key="1">
    <citation type="submission" date="2023-08" db="EMBL/GenBank/DDBJ databases">
        <authorList>
            <person name="Chen Y."/>
            <person name="Shah S."/>
            <person name="Dougan E. K."/>
            <person name="Thang M."/>
            <person name="Chan C."/>
        </authorList>
    </citation>
    <scope>NUCLEOTIDE SEQUENCE</scope>
</reference>
<protein>
    <submittedName>
        <fullName evidence="1">Uncharacterized protein</fullName>
    </submittedName>
</protein>
<gene>
    <name evidence="1" type="ORF">EVOR1521_LOCUS765</name>
</gene>
<dbReference type="EMBL" id="CAUJNA010000001">
    <property type="protein sequence ID" value="CAJ1370121.1"/>
    <property type="molecule type" value="Genomic_DNA"/>
</dbReference>
<dbReference type="Proteomes" id="UP001178507">
    <property type="component" value="Unassembled WGS sequence"/>
</dbReference>
<evidence type="ECO:0000313" key="2">
    <source>
        <dbReference type="Proteomes" id="UP001178507"/>
    </source>
</evidence>